<feature type="region of interest" description="Disordered" evidence="1">
    <location>
        <begin position="130"/>
        <end position="182"/>
    </location>
</feature>
<feature type="region of interest" description="Disordered" evidence="1">
    <location>
        <begin position="222"/>
        <end position="249"/>
    </location>
</feature>
<dbReference type="PANTHER" id="PTHR14187">
    <property type="entry name" value="ALPHA KINASE/ELONGATION FACTOR 2 KINASE"/>
    <property type="match status" value="1"/>
</dbReference>
<feature type="compositionally biased region" description="Low complexity" evidence="1">
    <location>
        <begin position="318"/>
        <end position="331"/>
    </location>
</feature>
<proteinExistence type="predicted"/>
<dbReference type="Proteomes" id="UP000887566">
    <property type="component" value="Unplaced"/>
</dbReference>
<accession>A0A914WHS1</accession>
<evidence type="ECO:0000256" key="1">
    <source>
        <dbReference type="SAM" id="MobiDB-lite"/>
    </source>
</evidence>
<evidence type="ECO:0000313" key="3">
    <source>
        <dbReference type="WBParaSite" id="PSAMB.scaffold3944size16291.g22956.t1"/>
    </source>
</evidence>
<evidence type="ECO:0000313" key="2">
    <source>
        <dbReference type="Proteomes" id="UP000887566"/>
    </source>
</evidence>
<feature type="compositionally biased region" description="Basic and acidic residues" evidence="1">
    <location>
        <begin position="90"/>
        <end position="100"/>
    </location>
</feature>
<feature type="region of interest" description="Disordered" evidence="1">
    <location>
        <begin position="265"/>
        <end position="291"/>
    </location>
</feature>
<feature type="region of interest" description="Disordered" evidence="1">
    <location>
        <begin position="1"/>
        <end position="66"/>
    </location>
</feature>
<keyword evidence="2" id="KW-1185">Reference proteome</keyword>
<feature type="compositionally biased region" description="Low complexity" evidence="1">
    <location>
        <begin position="222"/>
        <end position="232"/>
    </location>
</feature>
<protein>
    <submittedName>
        <fullName evidence="3">Uncharacterized protein</fullName>
    </submittedName>
</protein>
<organism evidence="2 3">
    <name type="scientific">Plectus sambesii</name>
    <dbReference type="NCBI Taxonomy" id="2011161"/>
    <lineage>
        <taxon>Eukaryota</taxon>
        <taxon>Metazoa</taxon>
        <taxon>Ecdysozoa</taxon>
        <taxon>Nematoda</taxon>
        <taxon>Chromadorea</taxon>
        <taxon>Plectida</taxon>
        <taxon>Plectina</taxon>
        <taxon>Plectoidea</taxon>
        <taxon>Plectidae</taxon>
        <taxon>Plectus</taxon>
    </lineage>
</organism>
<feature type="region of interest" description="Disordered" evidence="1">
    <location>
        <begin position="90"/>
        <end position="118"/>
    </location>
</feature>
<feature type="compositionally biased region" description="Basic and acidic residues" evidence="1">
    <location>
        <begin position="17"/>
        <end position="26"/>
    </location>
</feature>
<sequence length="955" mass="106471">MGLSDRIRNWFSPPKPLSKDMKEGDHFQAYSSLRDLKKRQKTRQRRTRQRTASMPPELETWATKPRSASRIESDRILFVSPVRDFTERAVDCDGLDEKNAKKTAASRPPQPIPVSADDDAGLLNAWDRKFLRGGGGKKNKRKGDTRPASTSELAVLGVRFTAHSDSRRSPRPSQSIADLDRIGMDTIRSVPPSIEQYDSKLKFREAFAKGLWSIEPLKIGSGRSSKLPSSSPYQPHGVNGKQTKSRSIGDDRDIRLFNSYFKAAHHSKSPSSSESGVATDDDTNRESPKSVRFNKRAPLVIPEIANEYMVVIDDISSTRNRNDSNDFNDFNGNDDDDDDINDTAPIVSPLPSVISFEEEIERITSRMPNSSAPVIEQLGLNERRTFAADVLLDMNASTCEVLYRLNRPVTSAFDQNTPARIVLDSESSMSCLLLYPDGRFHSFGQVARQFYCDLEPPEAQTFMFFDKLSASLLVGNDLTIDSQMRARNGASHRTIDVLTECFRHFKLRSTRKLSDLNSCNPIDSQSVRWTIVLTSTASPAAMQLVREAAEKACLISSRVSDQLCLLSASDAMAIGCVEQANDLKLPRLSVDDAFVVVNAGIDCTEISAYKVKRDGCSLEQLIVPKNERYGVCTFEAEFEKLLMDVFSKDFIKDLKRKYPGAWLELMTAFETKRSAGQFLSESALQPLTVPVPLIFAEMLKKKRGIKPQAAVKKYNNPDVSWGEQGMLKLQPNLLRSIQETAIGTVTNAVGQAVSEIAQPAYLFLDGPWSRSALLADQIKRTFSSTVKVSVVQSLSSLVQQAAALRDRPFLIHPRLSPLTLGVSVLNPFDPALHPPSKRMSKHGNQWCNDIFDRLITRGCAVQKAVRRYCPASQSQKEMAITVYCCETPSPQFTTDENVRKCGSVRLDLTALQSTTELREVEVTLDFTRADVTIAAKDISSGQMLIAHLDFLRHSR</sequence>
<dbReference type="AlphaFoldDB" id="A0A914WHS1"/>
<dbReference type="PANTHER" id="PTHR14187:SF46">
    <property type="entry name" value="HEAT SHOCK 70 KDA PROTEIN 12A"/>
    <property type="match status" value="1"/>
</dbReference>
<dbReference type="WBParaSite" id="PSAMB.scaffold3944size16291.g22956.t1">
    <property type="protein sequence ID" value="PSAMB.scaffold3944size16291.g22956.t1"/>
    <property type="gene ID" value="PSAMB.scaffold3944size16291.g22956"/>
</dbReference>
<name>A0A914WHS1_9BILA</name>
<reference evidence="3" key="1">
    <citation type="submission" date="2022-11" db="UniProtKB">
        <authorList>
            <consortium name="WormBaseParasite"/>
        </authorList>
    </citation>
    <scope>IDENTIFICATION</scope>
</reference>
<feature type="compositionally biased region" description="Basic residues" evidence="1">
    <location>
        <begin position="36"/>
        <end position="49"/>
    </location>
</feature>
<feature type="region of interest" description="Disordered" evidence="1">
    <location>
        <begin position="318"/>
        <end position="339"/>
    </location>
</feature>